<feature type="region of interest" description="Disordered" evidence="1">
    <location>
        <begin position="44"/>
        <end position="70"/>
    </location>
</feature>
<evidence type="ECO:0000313" key="3">
    <source>
        <dbReference type="Proteomes" id="UP000017836"/>
    </source>
</evidence>
<feature type="compositionally biased region" description="Basic and acidic residues" evidence="1">
    <location>
        <begin position="44"/>
        <end position="53"/>
    </location>
</feature>
<dbReference type="EMBL" id="KI397142">
    <property type="protein sequence ID" value="ERM96653.1"/>
    <property type="molecule type" value="Genomic_DNA"/>
</dbReference>
<proteinExistence type="predicted"/>
<sequence>MEETRGKAEEQGIKHKKQAAMARMNAVFLAQHLDVQRDWPDEMRRPFCSRPEDTPVEEAQQRQRTSPLLI</sequence>
<accession>W1NME4</accession>
<gene>
    <name evidence="2" type="ORF">AMTR_s00001p00272460</name>
</gene>
<protein>
    <submittedName>
        <fullName evidence="2">Uncharacterized protein</fullName>
    </submittedName>
</protein>
<evidence type="ECO:0000256" key="1">
    <source>
        <dbReference type="SAM" id="MobiDB-lite"/>
    </source>
</evidence>
<reference evidence="3" key="1">
    <citation type="journal article" date="2013" name="Science">
        <title>The Amborella genome and the evolution of flowering plants.</title>
        <authorList>
            <consortium name="Amborella Genome Project"/>
        </authorList>
    </citation>
    <scope>NUCLEOTIDE SEQUENCE [LARGE SCALE GENOMIC DNA]</scope>
</reference>
<keyword evidence="3" id="KW-1185">Reference proteome</keyword>
<dbReference type="HOGENOM" id="CLU_2761131_0_0_1"/>
<name>W1NME4_AMBTC</name>
<dbReference type="Proteomes" id="UP000017836">
    <property type="component" value="Unassembled WGS sequence"/>
</dbReference>
<evidence type="ECO:0000313" key="2">
    <source>
        <dbReference type="EMBL" id="ERM96653.1"/>
    </source>
</evidence>
<dbReference type="Gramene" id="ERM96653">
    <property type="protein sequence ID" value="ERM96653"/>
    <property type="gene ID" value="AMTR_s00001p00272460"/>
</dbReference>
<organism evidence="2 3">
    <name type="scientific">Amborella trichopoda</name>
    <dbReference type="NCBI Taxonomy" id="13333"/>
    <lineage>
        <taxon>Eukaryota</taxon>
        <taxon>Viridiplantae</taxon>
        <taxon>Streptophyta</taxon>
        <taxon>Embryophyta</taxon>
        <taxon>Tracheophyta</taxon>
        <taxon>Spermatophyta</taxon>
        <taxon>Magnoliopsida</taxon>
        <taxon>Amborellales</taxon>
        <taxon>Amborellaceae</taxon>
        <taxon>Amborella</taxon>
    </lineage>
</organism>
<dbReference type="AlphaFoldDB" id="W1NME4"/>